<organism evidence="1 2">
    <name type="scientific">Entomophthora muscae</name>
    <dbReference type="NCBI Taxonomy" id="34485"/>
    <lineage>
        <taxon>Eukaryota</taxon>
        <taxon>Fungi</taxon>
        <taxon>Fungi incertae sedis</taxon>
        <taxon>Zoopagomycota</taxon>
        <taxon>Entomophthoromycotina</taxon>
        <taxon>Entomophthoromycetes</taxon>
        <taxon>Entomophthorales</taxon>
        <taxon>Entomophthoraceae</taxon>
        <taxon>Entomophthora</taxon>
    </lineage>
</organism>
<protein>
    <submittedName>
        <fullName evidence="1">Uncharacterized protein</fullName>
    </submittedName>
</protein>
<proteinExistence type="predicted"/>
<accession>A0ACC2SLF0</accession>
<dbReference type="Proteomes" id="UP001165960">
    <property type="component" value="Unassembled WGS sequence"/>
</dbReference>
<dbReference type="EMBL" id="QTSX02004979">
    <property type="protein sequence ID" value="KAJ9063110.1"/>
    <property type="molecule type" value="Genomic_DNA"/>
</dbReference>
<sequence>METSCVSGKRIRYRVAVDHSGPESDFCLLLDGKPRAALAKSWAAAASFWLWVTIVKDLF</sequence>
<keyword evidence="2" id="KW-1185">Reference proteome</keyword>
<name>A0ACC2SLF0_9FUNG</name>
<comment type="caution">
    <text evidence="1">The sequence shown here is derived from an EMBL/GenBank/DDBJ whole genome shotgun (WGS) entry which is preliminary data.</text>
</comment>
<gene>
    <name evidence="1" type="ORF">DSO57_1003640</name>
</gene>
<evidence type="ECO:0000313" key="2">
    <source>
        <dbReference type="Proteomes" id="UP001165960"/>
    </source>
</evidence>
<reference evidence="1" key="1">
    <citation type="submission" date="2022-04" db="EMBL/GenBank/DDBJ databases">
        <title>Genome of the entomopathogenic fungus Entomophthora muscae.</title>
        <authorList>
            <person name="Elya C."/>
            <person name="Lovett B.R."/>
            <person name="Lee E."/>
            <person name="Macias A.M."/>
            <person name="Hajek A.E."/>
            <person name="De Bivort B.L."/>
            <person name="Kasson M.T."/>
            <person name="De Fine Licht H.H."/>
            <person name="Stajich J.E."/>
        </authorList>
    </citation>
    <scope>NUCLEOTIDE SEQUENCE</scope>
    <source>
        <strain evidence="1">Berkeley</strain>
    </source>
</reference>
<evidence type="ECO:0000313" key="1">
    <source>
        <dbReference type="EMBL" id="KAJ9063110.1"/>
    </source>
</evidence>